<evidence type="ECO:0000256" key="7">
    <source>
        <dbReference type="ARBA" id="ARBA00047984"/>
    </source>
</evidence>
<proteinExistence type="inferred from homology"/>
<comment type="similarity">
    <text evidence="1">Belongs to the DEAD box helicase family. DEAH subfamily.</text>
</comment>
<dbReference type="InterPro" id="IPR027417">
    <property type="entry name" value="P-loop_NTPase"/>
</dbReference>
<keyword evidence="3" id="KW-0547">Nucleotide-binding</keyword>
<dbReference type="InterPro" id="IPR011709">
    <property type="entry name" value="DEAD-box_helicase_OB_fold"/>
</dbReference>
<dbReference type="PROSITE" id="PS51192">
    <property type="entry name" value="HELICASE_ATP_BIND_1"/>
    <property type="match status" value="1"/>
</dbReference>
<dbReference type="SMART" id="SM00490">
    <property type="entry name" value="HELICc"/>
    <property type="match status" value="1"/>
</dbReference>
<dbReference type="FunFam" id="3.40.50.300:FF:000145">
    <property type="entry name" value="probable ATP-dependent RNA helicase DHX40"/>
    <property type="match status" value="1"/>
</dbReference>
<dbReference type="GO" id="GO:0005524">
    <property type="term" value="F:ATP binding"/>
    <property type="evidence" value="ECO:0007669"/>
    <property type="project" value="UniProtKB-KW"/>
</dbReference>
<gene>
    <name evidence="11" type="ORF">OC846_003197</name>
</gene>
<dbReference type="GO" id="GO:0016787">
    <property type="term" value="F:hydrolase activity"/>
    <property type="evidence" value="ECO:0007669"/>
    <property type="project" value="UniProtKB-KW"/>
</dbReference>
<dbReference type="PROSITE" id="PS00690">
    <property type="entry name" value="DEAH_ATP_HELICASE"/>
    <property type="match status" value="1"/>
</dbReference>
<keyword evidence="6" id="KW-0067">ATP-binding</keyword>
<evidence type="ECO:0000259" key="9">
    <source>
        <dbReference type="PROSITE" id="PS51192"/>
    </source>
</evidence>
<dbReference type="EMBL" id="JAPDMZ010000073">
    <property type="protein sequence ID" value="KAK0551705.1"/>
    <property type="molecule type" value="Genomic_DNA"/>
</dbReference>
<comment type="caution">
    <text evidence="11">The sequence shown here is derived from an EMBL/GenBank/DDBJ whole genome shotgun (WGS) entry which is preliminary data.</text>
</comment>
<dbReference type="Pfam" id="PF21010">
    <property type="entry name" value="HA2_C"/>
    <property type="match status" value="1"/>
</dbReference>
<sequence length="736" mass="80862">MAQFWKPGSARPGSVLDRAGEGELDTGALAAAAGAARNLSSNDDSSRTKHDDGGGNDPVLVGGIQAQRDRLPIAKQRDELLYMVERYPVLIVIGQTGCGKTTQIPQYLYEAGWAAAESSLSIACTQPRRISAVSVAARVATEVGAVLGDEVGYTIRFEDLSHPTRTRIRYLTDGMLFRECMRDPLLSRYSVIMIDEAHERGAYTDLLLGVLKKIRRKRPALRIIISSATVDAQALLDYFNDEPRPNANGKGKDAVEIRDTDQPIAGALTLEGRAYPVEVAYLGQPADNYIRGAAEAVWNIHLKEPQGDVLVFLTGREEIDDCCQILSDQALTLPPGSPNLVLLPLHAGLTTEEQTAIFQRTPRGSRKVVVATNIAEASVTIDGIRFVVDCGYVKLKLFNPHTGMDALTAVPASLASLTQRAGRAGRTSSGKCLRLFPESALRALALTTPPELCRSDLSLPILQLKALGIENVVRNFEWLPPAPPAEMVRRSLEFLGALGAVDSWGRLTTPLGERMAEIPLEPMFAKVLLDSATFRCSSEILSIAAMTSVQNPFIIPDEGRSSAGAAGEIERRKFTAEEGDHLTLLNVYSAFVNPRVGKQSGKWCGRHRLNFKALSRAVSIRAQLEKYLRRWGIDPNVSCEGDVGRLRRCLVSGYFKNAAKMQPDGSYRSVRENAVLHVHPSSVLFNRVPSTKWVIFHEVIETTKRFMRDVTVIEEDWLPELAPHFYVVKDIIPRPH</sequence>
<dbReference type="PROSITE" id="PS51194">
    <property type="entry name" value="HELICASE_CTER"/>
    <property type="match status" value="1"/>
</dbReference>
<evidence type="ECO:0000256" key="8">
    <source>
        <dbReference type="SAM" id="MobiDB-lite"/>
    </source>
</evidence>
<dbReference type="SMART" id="SM00847">
    <property type="entry name" value="HA2"/>
    <property type="match status" value="1"/>
</dbReference>
<dbReference type="Gene3D" id="1.20.120.1080">
    <property type="match status" value="1"/>
</dbReference>
<evidence type="ECO:0000313" key="11">
    <source>
        <dbReference type="EMBL" id="KAK0551705.1"/>
    </source>
</evidence>
<evidence type="ECO:0000256" key="1">
    <source>
        <dbReference type="ARBA" id="ARBA00008792"/>
    </source>
</evidence>
<protein>
    <recommendedName>
        <fullName evidence="2">RNA helicase</fullName>
        <ecNumber evidence="2">3.6.4.13</ecNumber>
    </recommendedName>
</protein>
<evidence type="ECO:0000259" key="10">
    <source>
        <dbReference type="PROSITE" id="PS51194"/>
    </source>
</evidence>
<keyword evidence="4" id="KW-0378">Hydrolase</keyword>
<evidence type="ECO:0000256" key="6">
    <source>
        <dbReference type="ARBA" id="ARBA00022840"/>
    </source>
</evidence>
<dbReference type="GO" id="GO:0071013">
    <property type="term" value="C:catalytic step 2 spliceosome"/>
    <property type="evidence" value="ECO:0007669"/>
    <property type="project" value="TreeGrafter"/>
</dbReference>
<reference evidence="11" key="1">
    <citation type="journal article" date="2023" name="PhytoFront">
        <title>Draft Genome Resources of Seven Strains of Tilletia horrida, Causal Agent of Kernel Smut of Rice.</title>
        <authorList>
            <person name="Khanal S."/>
            <person name="Antony Babu S."/>
            <person name="Zhou X.G."/>
        </authorList>
    </citation>
    <scope>NUCLEOTIDE SEQUENCE</scope>
    <source>
        <strain evidence="11">TX6</strain>
    </source>
</reference>
<keyword evidence="5" id="KW-0347">Helicase</keyword>
<dbReference type="Pfam" id="PF00271">
    <property type="entry name" value="Helicase_C"/>
    <property type="match status" value="1"/>
</dbReference>
<dbReference type="PANTHER" id="PTHR18934:SF136">
    <property type="entry name" value="ATP-DEPENDENT RNA HELICASE DHX35-RELATED"/>
    <property type="match status" value="1"/>
</dbReference>
<dbReference type="InterPro" id="IPR011545">
    <property type="entry name" value="DEAD/DEAH_box_helicase_dom"/>
</dbReference>
<dbReference type="SUPFAM" id="SSF52540">
    <property type="entry name" value="P-loop containing nucleoside triphosphate hydrolases"/>
    <property type="match status" value="1"/>
</dbReference>
<dbReference type="PANTHER" id="PTHR18934">
    <property type="entry name" value="ATP-DEPENDENT RNA HELICASE"/>
    <property type="match status" value="1"/>
</dbReference>
<feature type="domain" description="Helicase C-terminal" evidence="10">
    <location>
        <begin position="292"/>
        <end position="468"/>
    </location>
</feature>
<feature type="region of interest" description="Disordered" evidence="8">
    <location>
        <begin position="35"/>
        <end position="61"/>
    </location>
</feature>
<dbReference type="SMART" id="SM00487">
    <property type="entry name" value="DEXDc"/>
    <property type="match status" value="1"/>
</dbReference>
<name>A0AAN6JS99_9BASI</name>
<dbReference type="CDD" id="cd18791">
    <property type="entry name" value="SF2_C_RHA"/>
    <property type="match status" value="1"/>
</dbReference>
<dbReference type="Proteomes" id="UP001176517">
    <property type="component" value="Unassembled WGS sequence"/>
</dbReference>
<dbReference type="FunFam" id="3.40.50.300:FF:000578">
    <property type="entry name" value="probable ATP-dependent RNA helicase DHX35"/>
    <property type="match status" value="1"/>
</dbReference>
<evidence type="ECO:0000313" key="12">
    <source>
        <dbReference type="Proteomes" id="UP001176517"/>
    </source>
</evidence>
<dbReference type="GO" id="GO:0003724">
    <property type="term" value="F:RNA helicase activity"/>
    <property type="evidence" value="ECO:0007669"/>
    <property type="project" value="UniProtKB-EC"/>
</dbReference>
<comment type="catalytic activity">
    <reaction evidence="7">
        <text>ATP + H2O = ADP + phosphate + H(+)</text>
        <dbReference type="Rhea" id="RHEA:13065"/>
        <dbReference type="ChEBI" id="CHEBI:15377"/>
        <dbReference type="ChEBI" id="CHEBI:15378"/>
        <dbReference type="ChEBI" id="CHEBI:30616"/>
        <dbReference type="ChEBI" id="CHEBI:43474"/>
        <dbReference type="ChEBI" id="CHEBI:456216"/>
        <dbReference type="EC" id="3.6.4.13"/>
    </reaction>
</comment>
<evidence type="ECO:0000256" key="5">
    <source>
        <dbReference type="ARBA" id="ARBA00022806"/>
    </source>
</evidence>
<feature type="region of interest" description="Disordered" evidence="8">
    <location>
        <begin position="1"/>
        <end position="21"/>
    </location>
</feature>
<dbReference type="InterPro" id="IPR001650">
    <property type="entry name" value="Helicase_C-like"/>
</dbReference>
<dbReference type="Pfam" id="PF07717">
    <property type="entry name" value="OB_NTP_bind"/>
    <property type="match status" value="1"/>
</dbReference>
<evidence type="ECO:0000256" key="4">
    <source>
        <dbReference type="ARBA" id="ARBA00022801"/>
    </source>
</evidence>
<dbReference type="EC" id="3.6.4.13" evidence="2"/>
<dbReference type="AlphaFoldDB" id="A0AAN6JS99"/>
<dbReference type="InterPro" id="IPR002464">
    <property type="entry name" value="DNA/RNA_helicase_DEAH_CS"/>
</dbReference>
<evidence type="ECO:0000256" key="3">
    <source>
        <dbReference type="ARBA" id="ARBA00022741"/>
    </source>
</evidence>
<accession>A0AAN6JS99</accession>
<evidence type="ECO:0000256" key="2">
    <source>
        <dbReference type="ARBA" id="ARBA00012552"/>
    </source>
</evidence>
<feature type="domain" description="Helicase ATP-binding" evidence="9">
    <location>
        <begin position="81"/>
        <end position="248"/>
    </location>
</feature>
<dbReference type="Pfam" id="PF04408">
    <property type="entry name" value="WHD_HA2"/>
    <property type="match status" value="1"/>
</dbReference>
<dbReference type="InterPro" id="IPR048333">
    <property type="entry name" value="HA2_WH"/>
</dbReference>
<dbReference type="GO" id="GO:0003723">
    <property type="term" value="F:RNA binding"/>
    <property type="evidence" value="ECO:0007669"/>
    <property type="project" value="TreeGrafter"/>
</dbReference>
<keyword evidence="12" id="KW-1185">Reference proteome</keyword>
<organism evidence="11 12">
    <name type="scientific">Tilletia horrida</name>
    <dbReference type="NCBI Taxonomy" id="155126"/>
    <lineage>
        <taxon>Eukaryota</taxon>
        <taxon>Fungi</taxon>
        <taxon>Dikarya</taxon>
        <taxon>Basidiomycota</taxon>
        <taxon>Ustilaginomycotina</taxon>
        <taxon>Exobasidiomycetes</taxon>
        <taxon>Tilletiales</taxon>
        <taxon>Tilletiaceae</taxon>
        <taxon>Tilletia</taxon>
    </lineage>
</organism>
<dbReference type="InterPro" id="IPR007502">
    <property type="entry name" value="Helicase-assoc_dom"/>
</dbReference>
<dbReference type="Pfam" id="PF00270">
    <property type="entry name" value="DEAD"/>
    <property type="match status" value="1"/>
</dbReference>
<dbReference type="Gene3D" id="3.40.50.300">
    <property type="entry name" value="P-loop containing nucleotide triphosphate hydrolases"/>
    <property type="match status" value="2"/>
</dbReference>
<feature type="compositionally biased region" description="Basic and acidic residues" evidence="8">
    <location>
        <begin position="44"/>
        <end position="53"/>
    </location>
</feature>
<dbReference type="InterPro" id="IPR014001">
    <property type="entry name" value="Helicase_ATP-bd"/>
</dbReference>